<sequence length="668" mass="72904">MVSIPGLVTLALVAASSASAQTFRRTAACPTLGCIFPPDQTDFIAGQVFDLRTEVQAPVNGSQAYKNGVPSPDFTLQISKDGGEWTEVTQAMQIADPEPKSYSFSYYEDLFMSQAKNATVVNVISKSYRHIALYEPGHYQVKLTYNDGAVTNANWNVLPLSEKGRMAKNVILFIGDGMTQSMLTAARLLGHKSINGKYQSKLQVDEAPAFGMQMTHSLDSFITDSANSATALYTGKKSTVNALNAYTDSTGTAFEDPKFETVFEMFRRIYHGQVGIVSTAYIADATPAAVVAHTSQRSQYDAIIEQFLTGVSSNYSSEWTKWDGVDVLFGGGAENFLPGAANKNISQFDRWADAGYQVVHDKTGITALDNAKRALGIVCQSSMATWLDRNVYKDNLKKFKQFNGTLGTFDLPGLEDMTLKAIDILHTRATQNGNTGWMLMSEAASIDKQMHVLDYDRALGDALELDNTVRNTIAHLKKIGIYEETLVIVTADHGHGFDVYGSADTKFLKEQKGDREKRMAVGTYLSSGLSGYQVEKAQNPQNESIVYGAQGPNFPVQWDPRYTYAGGMGAAPDHRQDFVVHSNGSRLPAVLDKDLGYVVNPADAPNGFIVNGTLPTDEPQGVHSLTDVPVYAWGPGHELFRGIQNSVDIAFKIAVALNLGQTSNVTYY</sequence>
<dbReference type="GO" id="GO:0004035">
    <property type="term" value="F:alkaline phosphatase activity"/>
    <property type="evidence" value="ECO:0007669"/>
    <property type="project" value="UniProtKB-EC"/>
</dbReference>
<evidence type="ECO:0000256" key="5">
    <source>
        <dbReference type="SAM" id="SignalP"/>
    </source>
</evidence>
<keyword evidence="5" id="KW-0732">Signal</keyword>
<evidence type="ECO:0000256" key="1">
    <source>
        <dbReference type="ARBA" id="ARBA00012647"/>
    </source>
</evidence>
<dbReference type="GO" id="GO:0046872">
    <property type="term" value="F:metal ion binding"/>
    <property type="evidence" value="ECO:0007669"/>
    <property type="project" value="UniProtKB-KW"/>
</dbReference>
<evidence type="ECO:0000256" key="2">
    <source>
        <dbReference type="PIRSR" id="PIRSR601952-1"/>
    </source>
</evidence>
<name>A0A0F7SJ89_PHARH</name>
<feature type="binding site" evidence="3">
    <location>
        <position position="284"/>
    </location>
    <ligand>
        <name>Mg(2+)</name>
        <dbReference type="ChEBI" id="CHEBI:18420"/>
    </ligand>
</feature>
<evidence type="ECO:0000256" key="3">
    <source>
        <dbReference type="PIRSR" id="PIRSR601952-2"/>
    </source>
</evidence>
<comment type="cofactor">
    <cofactor evidence="3">
        <name>Mg(2+)</name>
        <dbReference type="ChEBI" id="CHEBI:18420"/>
    </cofactor>
    <text evidence="3">Binds 1 Mg(2+) ion.</text>
</comment>
<accession>A0A0F7SJ89</accession>
<dbReference type="InterPro" id="IPR001952">
    <property type="entry name" value="Alkaline_phosphatase"/>
</dbReference>
<organism evidence="6">
    <name type="scientific">Phaffia rhodozyma</name>
    <name type="common">Yeast</name>
    <name type="synonym">Xanthophyllomyces dendrorhous</name>
    <dbReference type="NCBI Taxonomy" id="264483"/>
    <lineage>
        <taxon>Eukaryota</taxon>
        <taxon>Fungi</taxon>
        <taxon>Dikarya</taxon>
        <taxon>Basidiomycota</taxon>
        <taxon>Agaricomycotina</taxon>
        <taxon>Tremellomycetes</taxon>
        <taxon>Cystofilobasidiales</taxon>
        <taxon>Mrakiaceae</taxon>
        <taxon>Phaffia</taxon>
    </lineage>
</organism>
<dbReference type="SMART" id="SM00098">
    <property type="entry name" value="alkPPc"/>
    <property type="match status" value="1"/>
</dbReference>
<dbReference type="SUPFAM" id="SSF53649">
    <property type="entry name" value="Alkaline phosphatase-like"/>
    <property type="match status" value="1"/>
</dbReference>
<feature type="active site" description="Phosphoserine intermediate" evidence="2">
    <location>
        <position position="225"/>
    </location>
</feature>
<feature type="binding site" evidence="3">
    <location>
        <position position="492"/>
    </location>
    <ligand>
        <name>Zn(2+)</name>
        <dbReference type="ChEBI" id="CHEBI:29105"/>
        <label>2</label>
    </ligand>
</feature>
<dbReference type="Pfam" id="PF00245">
    <property type="entry name" value="Alk_phosphatase"/>
    <property type="match status" value="1"/>
</dbReference>
<feature type="signal peptide" evidence="5">
    <location>
        <begin position="1"/>
        <end position="20"/>
    </location>
</feature>
<feature type="binding site" evidence="3">
    <location>
        <position position="623"/>
    </location>
    <ligand>
        <name>Zn(2+)</name>
        <dbReference type="ChEBI" id="CHEBI:29105"/>
        <label>2</label>
    </ligand>
</feature>
<dbReference type="PANTHER" id="PTHR11596">
    <property type="entry name" value="ALKALINE PHOSPHATASE"/>
    <property type="match status" value="1"/>
</dbReference>
<dbReference type="EMBL" id="LN483249">
    <property type="protein sequence ID" value="CDZ97713.1"/>
    <property type="molecule type" value="Genomic_DNA"/>
</dbReference>
<feature type="binding site" evidence="3">
    <location>
        <position position="442"/>
    </location>
    <ligand>
        <name>Mg(2+)</name>
        <dbReference type="ChEBI" id="CHEBI:18420"/>
    </ligand>
</feature>
<dbReference type="EC" id="3.1.3.1" evidence="1"/>
<dbReference type="PRINTS" id="PR00113">
    <property type="entry name" value="ALKPHPHTASE"/>
</dbReference>
<feature type="binding site" evidence="3">
    <location>
        <position position="176"/>
    </location>
    <ligand>
        <name>Mg(2+)</name>
        <dbReference type="ChEBI" id="CHEBI:18420"/>
    </ligand>
</feature>
<feature type="binding site" evidence="3">
    <location>
        <position position="176"/>
    </location>
    <ligand>
        <name>Zn(2+)</name>
        <dbReference type="ChEBI" id="CHEBI:29105"/>
        <label>2</label>
    </ligand>
</feature>
<protein>
    <recommendedName>
        <fullName evidence="1">alkaline phosphatase</fullName>
        <ecNumber evidence="1">3.1.3.1</ecNumber>
    </recommendedName>
</protein>
<evidence type="ECO:0000313" key="6">
    <source>
        <dbReference type="EMBL" id="CDZ97713.1"/>
    </source>
</evidence>
<keyword evidence="3" id="KW-0479">Metal-binding</keyword>
<dbReference type="PANTHER" id="PTHR11596:SF72">
    <property type="entry name" value="ALKALINE PHOSPHATASE"/>
    <property type="match status" value="1"/>
</dbReference>
<reference evidence="6" key="1">
    <citation type="submission" date="2014-08" db="EMBL/GenBank/DDBJ databases">
        <authorList>
            <person name="Sharma Rahul"/>
            <person name="Thines Marco"/>
        </authorList>
    </citation>
    <scope>NUCLEOTIDE SEQUENCE</scope>
</reference>
<dbReference type="AlphaFoldDB" id="A0A0F7SJ89"/>
<comment type="similarity">
    <text evidence="4">Belongs to the alkaline phosphatase family.</text>
</comment>
<dbReference type="CDD" id="cd16012">
    <property type="entry name" value="ALP"/>
    <property type="match status" value="1"/>
</dbReference>
<feature type="chain" id="PRO_5002521981" description="alkaline phosphatase" evidence="5">
    <location>
        <begin position="21"/>
        <end position="668"/>
    </location>
</feature>
<keyword evidence="3" id="KW-0460">Magnesium</keyword>
<dbReference type="InterPro" id="IPR017850">
    <property type="entry name" value="Alkaline_phosphatase_core_sf"/>
</dbReference>
<proteinExistence type="inferred from homology"/>
<dbReference type="Gene3D" id="3.40.720.10">
    <property type="entry name" value="Alkaline Phosphatase, subunit A"/>
    <property type="match status" value="1"/>
</dbReference>
<feature type="binding site" evidence="3">
    <location>
        <position position="286"/>
    </location>
    <ligand>
        <name>Mg(2+)</name>
        <dbReference type="ChEBI" id="CHEBI:18420"/>
    </ligand>
</feature>
<feature type="binding site" evidence="3">
    <location>
        <position position="493"/>
    </location>
    <ligand>
        <name>Zn(2+)</name>
        <dbReference type="ChEBI" id="CHEBI:29105"/>
        <label>2</label>
    </ligand>
</feature>
<keyword evidence="3" id="KW-0862">Zinc</keyword>
<comment type="cofactor">
    <cofactor evidence="3">
        <name>Zn(2+)</name>
        <dbReference type="ChEBI" id="CHEBI:29105"/>
    </cofactor>
    <text evidence="3">Binds 2 Zn(2+) ions.</text>
</comment>
<feature type="binding site" evidence="3">
    <location>
        <position position="451"/>
    </location>
    <ligand>
        <name>Zn(2+)</name>
        <dbReference type="ChEBI" id="CHEBI:29105"/>
        <label>2</label>
    </ligand>
</feature>
<evidence type="ECO:0000256" key="4">
    <source>
        <dbReference type="RuleBase" id="RU003946"/>
    </source>
</evidence>
<feature type="binding site" evidence="3">
    <location>
        <position position="447"/>
    </location>
    <ligand>
        <name>Zn(2+)</name>
        <dbReference type="ChEBI" id="CHEBI:29105"/>
        <label>2</label>
    </ligand>
</feature>